<evidence type="ECO:0000313" key="2">
    <source>
        <dbReference type="EMBL" id="KAF5229979.1"/>
    </source>
</evidence>
<reference evidence="2 3" key="1">
    <citation type="journal article" date="2020" name="BMC Genomics">
        <title>Correction to: Identification and distribution of gene clusters required for synthesis of sphingolipid metabolism inhibitors in diverse species of the filamentous fungus Fusarium.</title>
        <authorList>
            <person name="Kim H.S."/>
            <person name="Lohmar J.M."/>
            <person name="Busman M."/>
            <person name="Brown D.W."/>
            <person name="Naumann T.A."/>
            <person name="Divon H.H."/>
            <person name="Lysoe E."/>
            <person name="Uhlig S."/>
            <person name="Proctor R.H."/>
        </authorList>
    </citation>
    <scope>NUCLEOTIDE SEQUENCE [LARGE SCALE GENOMIC DNA]</scope>
    <source>
        <strain evidence="2 3">NRRL 25214</strain>
    </source>
</reference>
<comment type="caution">
    <text evidence="2">The sequence shown here is derived from an EMBL/GenBank/DDBJ whole genome shotgun (WGS) entry which is preliminary data.</text>
</comment>
<accession>A0A8H4YKN5</accession>
<feature type="compositionally biased region" description="Basic and acidic residues" evidence="1">
    <location>
        <begin position="99"/>
        <end position="109"/>
    </location>
</feature>
<keyword evidence="3" id="KW-1185">Reference proteome</keyword>
<proteinExistence type="predicted"/>
<protein>
    <submittedName>
        <fullName evidence="2">Uncharacterized protein</fullName>
    </submittedName>
</protein>
<organism evidence="2 3">
    <name type="scientific">Fusarium anthophilum</name>
    <dbReference type="NCBI Taxonomy" id="48485"/>
    <lineage>
        <taxon>Eukaryota</taxon>
        <taxon>Fungi</taxon>
        <taxon>Dikarya</taxon>
        <taxon>Ascomycota</taxon>
        <taxon>Pezizomycotina</taxon>
        <taxon>Sordariomycetes</taxon>
        <taxon>Hypocreomycetidae</taxon>
        <taxon>Hypocreales</taxon>
        <taxon>Nectriaceae</taxon>
        <taxon>Fusarium</taxon>
        <taxon>Fusarium fujikuroi species complex</taxon>
    </lineage>
</organism>
<dbReference type="EMBL" id="JABEVY010000552">
    <property type="protein sequence ID" value="KAF5229979.1"/>
    <property type="molecule type" value="Genomic_DNA"/>
</dbReference>
<dbReference type="Proteomes" id="UP000573603">
    <property type="component" value="Unassembled WGS sequence"/>
</dbReference>
<sequence>MELGARGTNMTSMVQSISSLTKRAVHLEACYLVSLRSITTMYSWCFPHFNPEPVKQIEDVHRPSARVIPILLDHNGGQPKGIRDTGQRRGGAPSTTQRPRSDLIGETRARSTTAA</sequence>
<evidence type="ECO:0000256" key="1">
    <source>
        <dbReference type="SAM" id="MobiDB-lite"/>
    </source>
</evidence>
<evidence type="ECO:0000313" key="3">
    <source>
        <dbReference type="Proteomes" id="UP000573603"/>
    </source>
</evidence>
<feature type="region of interest" description="Disordered" evidence="1">
    <location>
        <begin position="72"/>
        <end position="115"/>
    </location>
</feature>
<dbReference type="AlphaFoldDB" id="A0A8H4YKN5"/>
<name>A0A8H4YKN5_9HYPO</name>
<gene>
    <name evidence="2" type="ORF">FANTH_14026</name>
</gene>